<evidence type="ECO:0000259" key="4">
    <source>
        <dbReference type="Pfam" id="PF01826"/>
    </source>
</evidence>
<feature type="domain" description="TIL" evidence="4">
    <location>
        <begin position="145"/>
        <end position="197"/>
    </location>
</feature>
<dbReference type="AlphaFoldDB" id="A0AA38IRK4"/>
<dbReference type="Proteomes" id="UP001168821">
    <property type="component" value="Unassembled WGS sequence"/>
</dbReference>
<organism evidence="5 6">
    <name type="scientific">Zophobas morio</name>
    <dbReference type="NCBI Taxonomy" id="2755281"/>
    <lineage>
        <taxon>Eukaryota</taxon>
        <taxon>Metazoa</taxon>
        <taxon>Ecdysozoa</taxon>
        <taxon>Arthropoda</taxon>
        <taxon>Hexapoda</taxon>
        <taxon>Insecta</taxon>
        <taxon>Pterygota</taxon>
        <taxon>Neoptera</taxon>
        <taxon>Endopterygota</taxon>
        <taxon>Coleoptera</taxon>
        <taxon>Polyphaga</taxon>
        <taxon>Cucujiformia</taxon>
        <taxon>Tenebrionidae</taxon>
        <taxon>Zophobas</taxon>
    </lineage>
</organism>
<dbReference type="InterPro" id="IPR051368">
    <property type="entry name" value="SerProtInhib-TIL_Domain"/>
</dbReference>
<keyword evidence="3" id="KW-0732">Signal</keyword>
<dbReference type="EMBL" id="JALNTZ010000003">
    <property type="protein sequence ID" value="KAJ3659794.1"/>
    <property type="molecule type" value="Genomic_DNA"/>
</dbReference>
<evidence type="ECO:0000256" key="3">
    <source>
        <dbReference type="SAM" id="SignalP"/>
    </source>
</evidence>
<evidence type="ECO:0000256" key="2">
    <source>
        <dbReference type="ARBA" id="ARBA00023157"/>
    </source>
</evidence>
<feature type="chain" id="PRO_5041283046" description="TIL domain-containing protein" evidence="3">
    <location>
        <begin position="21"/>
        <end position="200"/>
    </location>
</feature>
<dbReference type="Gene3D" id="2.10.25.10">
    <property type="entry name" value="Laminin"/>
    <property type="match status" value="3"/>
</dbReference>
<reference evidence="5" key="1">
    <citation type="journal article" date="2023" name="G3 (Bethesda)">
        <title>Whole genome assemblies of Zophobas morio and Tenebrio molitor.</title>
        <authorList>
            <person name="Kaur S."/>
            <person name="Stinson S.A."/>
            <person name="diCenzo G.C."/>
        </authorList>
    </citation>
    <scope>NUCLEOTIDE SEQUENCE</scope>
    <source>
        <strain evidence="5">QUZm001</strain>
    </source>
</reference>
<dbReference type="Pfam" id="PF01826">
    <property type="entry name" value="TIL"/>
    <property type="match status" value="3"/>
</dbReference>
<evidence type="ECO:0000313" key="5">
    <source>
        <dbReference type="EMBL" id="KAJ3659794.1"/>
    </source>
</evidence>
<dbReference type="GO" id="GO:0030414">
    <property type="term" value="F:peptidase inhibitor activity"/>
    <property type="evidence" value="ECO:0007669"/>
    <property type="project" value="UniProtKB-KW"/>
</dbReference>
<feature type="signal peptide" evidence="3">
    <location>
        <begin position="1"/>
        <end position="20"/>
    </location>
</feature>
<keyword evidence="1" id="KW-0646">Protease inhibitor</keyword>
<sequence length="200" mass="21797">MELQFLRAITVCFIVTLISAEDIVCPDNEVPGCESACAPTCQDKNPSKSCTKQCVGPCICEKNYIREGPGGICVPKSCKDVPICKEHEKFVSCPTTCPIICNQTLPTICPKICLRVGCVCDDGYVRESVNGKCVCESKCTFKCPDPNKVYNDCKITSCPGTCSEPSRVCKRCIKECICKEGYLLDETTGQCVEKDGCPKT</sequence>
<dbReference type="InterPro" id="IPR036084">
    <property type="entry name" value="Ser_inhib-like_sf"/>
</dbReference>
<evidence type="ECO:0000313" key="6">
    <source>
        <dbReference type="Proteomes" id="UP001168821"/>
    </source>
</evidence>
<dbReference type="SUPFAM" id="SSF57567">
    <property type="entry name" value="Serine protease inhibitors"/>
    <property type="match status" value="3"/>
</dbReference>
<evidence type="ECO:0000256" key="1">
    <source>
        <dbReference type="ARBA" id="ARBA00022690"/>
    </source>
</evidence>
<feature type="domain" description="TIL" evidence="4">
    <location>
        <begin position="25"/>
        <end position="77"/>
    </location>
</feature>
<dbReference type="CDD" id="cd19941">
    <property type="entry name" value="TIL"/>
    <property type="match status" value="2"/>
</dbReference>
<protein>
    <recommendedName>
        <fullName evidence="4">TIL domain-containing protein</fullName>
    </recommendedName>
</protein>
<comment type="caution">
    <text evidence="5">The sequence shown here is derived from an EMBL/GenBank/DDBJ whole genome shotgun (WGS) entry which is preliminary data.</text>
</comment>
<dbReference type="InterPro" id="IPR002919">
    <property type="entry name" value="TIL_dom"/>
</dbReference>
<name>A0AA38IRK4_9CUCU</name>
<keyword evidence="2" id="KW-1015">Disulfide bond</keyword>
<dbReference type="PANTHER" id="PTHR23259:SF70">
    <property type="entry name" value="ACCESSORY GLAND PROTEIN ACP62F-RELATED"/>
    <property type="match status" value="1"/>
</dbReference>
<proteinExistence type="predicted"/>
<keyword evidence="6" id="KW-1185">Reference proteome</keyword>
<accession>A0AA38IRK4</accession>
<dbReference type="PANTHER" id="PTHR23259">
    <property type="entry name" value="RIDDLE"/>
    <property type="match status" value="1"/>
</dbReference>
<feature type="domain" description="TIL" evidence="4">
    <location>
        <begin position="84"/>
        <end position="139"/>
    </location>
</feature>
<gene>
    <name evidence="5" type="ORF">Zmor_011465</name>
</gene>